<gene>
    <name evidence="3" type="ORF">RRG08_001590</name>
</gene>
<feature type="transmembrane region" description="Helical" evidence="2">
    <location>
        <begin position="664"/>
        <end position="683"/>
    </location>
</feature>
<feature type="region of interest" description="Disordered" evidence="1">
    <location>
        <begin position="207"/>
        <end position="320"/>
    </location>
</feature>
<dbReference type="Proteomes" id="UP001283361">
    <property type="component" value="Unassembled WGS sequence"/>
</dbReference>
<feature type="compositionally biased region" description="Basic and acidic residues" evidence="1">
    <location>
        <begin position="311"/>
        <end position="320"/>
    </location>
</feature>
<keyword evidence="2" id="KW-1133">Transmembrane helix</keyword>
<dbReference type="EMBL" id="JAWDGP010001678">
    <property type="protein sequence ID" value="KAK3789199.1"/>
    <property type="molecule type" value="Genomic_DNA"/>
</dbReference>
<name>A0AAE1AJR1_9GAST</name>
<keyword evidence="2" id="KW-0472">Membrane</keyword>
<sequence length="764" mass="84858">MRRRILRSSNGPIPVNFSNQNNTAFHVRTRHDKEISRLTKPFQEFPVAERGINRPNYMRAPAGAGILLNADVQPQSTERRTRREVRLGPLNPAQFKALLPAAGRQQQFTTYDGDNNIRFKIHVTDQKGAERPTKILATLAKGASFDRQDGVVKLTRSAFHTPTIREIGSDEDICQLDNDQSSDKMKMSKNVHDLWNEALVKNSENYNSYADNSKKNVRPRAPATRQTQPSHGKEEAPATRQTQPSHGKEEVKQQWVPRKSQNRHEIQKRRRSPDNKIPSPEESSSTSDQPSEDSLTRSNETGSNIYTIRAHGRDARDREGYQQGASILKTPTSNAVARSSLNDIPFYPQEDARFARLQPPFEYLPSARHTVQPCVTCQYAPCSACRTPICVVCMAAPCASCRAPLCSACSIESYSANNETLCMSCTLAHCSPYRGALQYNRSASTGGESPMYRSGQNVATSVAHLSAEPSVRNQPYRGPRDNMLSRGASSNNLQTYEPPGDIQTYVASRSVPTYEESRGRTTTRVPRNFPPLPPGYPNSLSPCSPYIDWAARRNLPPLIPNYVCEPLACNPDDGVPDNMSCHSASILPRKNKFLELISKNSPGPAPGCAAAPSPCCCCCQQENIGDRPLVYPANFYQCGVRRNPCDEMCSYPEDESCFETLLNILWIMLPILGGYVMGYFGTVRLMGLNKFSRLAAVMANTTLMYIESLEPDDLIMYTTDKPTITHRPCVVDPIPCHTMSRSAPCPEPLHRNPCHAAPPAQASC</sequence>
<feature type="compositionally biased region" description="Low complexity" evidence="1">
    <location>
        <begin position="278"/>
        <end position="293"/>
    </location>
</feature>
<feature type="compositionally biased region" description="Polar residues" evidence="1">
    <location>
        <begin position="296"/>
        <end position="306"/>
    </location>
</feature>
<evidence type="ECO:0000313" key="4">
    <source>
        <dbReference type="Proteomes" id="UP001283361"/>
    </source>
</evidence>
<keyword evidence="2" id="KW-0812">Transmembrane</keyword>
<evidence type="ECO:0000313" key="3">
    <source>
        <dbReference type="EMBL" id="KAK3789199.1"/>
    </source>
</evidence>
<evidence type="ECO:0000256" key="1">
    <source>
        <dbReference type="SAM" id="MobiDB-lite"/>
    </source>
</evidence>
<feature type="region of interest" description="Disordered" evidence="1">
    <location>
        <begin position="510"/>
        <end position="533"/>
    </location>
</feature>
<evidence type="ECO:0000256" key="2">
    <source>
        <dbReference type="SAM" id="Phobius"/>
    </source>
</evidence>
<protein>
    <submittedName>
        <fullName evidence="3">Uncharacterized protein</fullName>
    </submittedName>
</protein>
<proteinExistence type="predicted"/>
<organism evidence="3 4">
    <name type="scientific">Elysia crispata</name>
    <name type="common">lettuce slug</name>
    <dbReference type="NCBI Taxonomy" id="231223"/>
    <lineage>
        <taxon>Eukaryota</taxon>
        <taxon>Metazoa</taxon>
        <taxon>Spiralia</taxon>
        <taxon>Lophotrochozoa</taxon>
        <taxon>Mollusca</taxon>
        <taxon>Gastropoda</taxon>
        <taxon>Heterobranchia</taxon>
        <taxon>Euthyneura</taxon>
        <taxon>Panpulmonata</taxon>
        <taxon>Sacoglossa</taxon>
        <taxon>Placobranchoidea</taxon>
        <taxon>Plakobranchidae</taxon>
        <taxon>Elysia</taxon>
    </lineage>
</organism>
<accession>A0AAE1AJR1</accession>
<keyword evidence="4" id="KW-1185">Reference proteome</keyword>
<reference evidence="3" key="1">
    <citation type="journal article" date="2023" name="G3 (Bethesda)">
        <title>A reference genome for the long-term kleptoplast-retaining sea slug Elysia crispata morphotype clarki.</title>
        <authorList>
            <person name="Eastman K.E."/>
            <person name="Pendleton A.L."/>
            <person name="Shaikh M.A."/>
            <person name="Suttiyut T."/>
            <person name="Ogas R."/>
            <person name="Tomko P."/>
            <person name="Gavelis G."/>
            <person name="Widhalm J.R."/>
            <person name="Wisecaver J.H."/>
        </authorList>
    </citation>
    <scope>NUCLEOTIDE SEQUENCE</scope>
    <source>
        <strain evidence="3">ECLA1</strain>
    </source>
</reference>
<dbReference type="AlphaFoldDB" id="A0AAE1AJR1"/>
<comment type="caution">
    <text evidence="3">The sequence shown here is derived from an EMBL/GenBank/DDBJ whole genome shotgun (WGS) entry which is preliminary data.</text>
</comment>